<keyword evidence="5" id="KW-1185">Reference proteome</keyword>
<keyword evidence="2" id="KW-1133">Transmembrane helix</keyword>
<dbReference type="InterPro" id="IPR002477">
    <property type="entry name" value="Peptidoglycan-bd-like"/>
</dbReference>
<keyword evidence="2" id="KW-0812">Transmembrane</keyword>
<proteinExistence type="predicted"/>
<feature type="transmembrane region" description="Helical" evidence="2">
    <location>
        <begin position="44"/>
        <end position="64"/>
    </location>
</feature>
<dbReference type="InterPro" id="IPR036366">
    <property type="entry name" value="PGBDSf"/>
</dbReference>
<dbReference type="Gene3D" id="1.10.101.10">
    <property type="entry name" value="PGBD-like superfamily/PGBD"/>
    <property type="match status" value="1"/>
</dbReference>
<accession>A0A0R3M723</accession>
<feature type="region of interest" description="Disordered" evidence="1">
    <location>
        <begin position="158"/>
        <end position="177"/>
    </location>
</feature>
<reference evidence="4 5" key="1">
    <citation type="submission" date="2014-03" db="EMBL/GenBank/DDBJ databases">
        <title>Bradyrhizobium valentinum sp. nov., isolated from effective nodules of Lupinus mariae-josephae, a lupine endemic of basic-lime soils in Eastern Spain.</title>
        <authorList>
            <person name="Duran D."/>
            <person name="Rey L."/>
            <person name="Navarro A."/>
            <person name="Busquets A."/>
            <person name="Imperial J."/>
            <person name="Ruiz-Argueso T."/>
        </authorList>
    </citation>
    <scope>NUCLEOTIDE SEQUENCE [LARGE SCALE GENOMIC DNA]</scope>
    <source>
        <strain evidence="4 5">Ro19</strain>
    </source>
</reference>
<dbReference type="InterPro" id="IPR036365">
    <property type="entry name" value="PGBD-like_sf"/>
</dbReference>
<comment type="caution">
    <text evidence="4">The sequence shown here is derived from an EMBL/GenBank/DDBJ whole genome shotgun (WGS) entry which is preliminary data.</text>
</comment>
<evidence type="ECO:0000313" key="4">
    <source>
        <dbReference type="EMBL" id="KRR15785.1"/>
    </source>
</evidence>
<feature type="region of interest" description="Disordered" evidence="1">
    <location>
        <begin position="99"/>
        <end position="147"/>
    </location>
</feature>
<organism evidence="4 5">
    <name type="scientific">Bradyrhizobium retamae</name>
    <dbReference type="NCBI Taxonomy" id="1300035"/>
    <lineage>
        <taxon>Bacteria</taxon>
        <taxon>Pseudomonadati</taxon>
        <taxon>Pseudomonadota</taxon>
        <taxon>Alphaproteobacteria</taxon>
        <taxon>Hyphomicrobiales</taxon>
        <taxon>Nitrobacteraceae</taxon>
        <taxon>Bradyrhizobium</taxon>
    </lineage>
</organism>
<evidence type="ECO:0000313" key="5">
    <source>
        <dbReference type="Proteomes" id="UP000052023"/>
    </source>
</evidence>
<dbReference type="AlphaFoldDB" id="A0A0R3M723"/>
<feature type="compositionally biased region" description="Basic and acidic residues" evidence="1">
    <location>
        <begin position="99"/>
        <end position="142"/>
    </location>
</feature>
<evidence type="ECO:0000256" key="2">
    <source>
        <dbReference type="SAM" id="Phobius"/>
    </source>
</evidence>
<sequence length="244" mass="26117">MPRRIDDDDEMPRRRRRGAKAVAIEAEEERGLVMRILLHSPKDMIAGLLAAAAICAIVANALFLQAGRHPSPMFGSVVTLPAPQAAVVSPLPRPRPVEIARPVDSDPPEIRPVEVRGAEPKHVEIKSAEPRNNDSRNNDSKNADPMTNLVVKSTGAPAAAPSNVVRPPAPIPTNGQSAGARRVAAVQRALTQYGYGQLKPTGAVGADTQAAISKFERDRKLPVTGQMSDRLVKELTAMIGHPID</sequence>
<dbReference type="Pfam" id="PF01471">
    <property type="entry name" value="PG_binding_1"/>
    <property type="match status" value="1"/>
</dbReference>
<dbReference type="EMBL" id="LLYA01000225">
    <property type="protein sequence ID" value="KRR15785.1"/>
    <property type="molecule type" value="Genomic_DNA"/>
</dbReference>
<evidence type="ECO:0000259" key="3">
    <source>
        <dbReference type="Pfam" id="PF01471"/>
    </source>
</evidence>
<dbReference type="OrthoDB" id="8018686at2"/>
<dbReference type="SUPFAM" id="SSF47090">
    <property type="entry name" value="PGBD-like"/>
    <property type="match status" value="1"/>
</dbReference>
<name>A0A0R3M723_9BRAD</name>
<keyword evidence="2" id="KW-0472">Membrane</keyword>
<protein>
    <submittedName>
        <fullName evidence="4">Peptidoglycan-binding protein</fullName>
    </submittedName>
</protein>
<evidence type="ECO:0000256" key="1">
    <source>
        <dbReference type="SAM" id="MobiDB-lite"/>
    </source>
</evidence>
<dbReference type="Proteomes" id="UP000052023">
    <property type="component" value="Unassembled WGS sequence"/>
</dbReference>
<feature type="domain" description="Peptidoglycan binding-like" evidence="3">
    <location>
        <begin position="182"/>
        <end position="231"/>
    </location>
</feature>
<dbReference type="RefSeq" id="WP_057848123.1">
    <property type="nucleotide sequence ID" value="NZ_LLYA01000225.1"/>
</dbReference>
<gene>
    <name evidence="4" type="ORF">CQ13_13730</name>
</gene>